<keyword evidence="2" id="KW-0378">Hydrolase</keyword>
<dbReference type="AlphaFoldDB" id="A0A9W9W5M6"/>
<dbReference type="SUPFAM" id="SSF53649">
    <property type="entry name" value="Alkaline phosphatase-like"/>
    <property type="match status" value="1"/>
</dbReference>
<feature type="domain" description="Sulfatase N-terminal" evidence="3">
    <location>
        <begin position="13"/>
        <end position="70"/>
    </location>
</feature>
<keyword evidence="5" id="KW-1185">Reference proteome</keyword>
<keyword evidence="1" id="KW-0479">Metal-binding</keyword>
<organism evidence="4 5">
    <name type="scientific">Penicillium cosmopolitanum</name>
    <dbReference type="NCBI Taxonomy" id="1131564"/>
    <lineage>
        <taxon>Eukaryota</taxon>
        <taxon>Fungi</taxon>
        <taxon>Dikarya</taxon>
        <taxon>Ascomycota</taxon>
        <taxon>Pezizomycotina</taxon>
        <taxon>Eurotiomycetes</taxon>
        <taxon>Eurotiomycetidae</taxon>
        <taxon>Eurotiales</taxon>
        <taxon>Aspergillaceae</taxon>
        <taxon>Penicillium</taxon>
    </lineage>
</organism>
<dbReference type="InterPro" id="IPR000917">
    <property type="entry name" value="Sulfatase_N"/>
</dbReference>
<dbReference type="GO" id="GO:0008484">
    <property type="term" value="F:sulfuric ester hydrolase activity"/>
    <property type="evidence" value="ECO:0007669"/>
    <property type="project" value="TreeGrafter"/>
</dbReference>
<evidence type="ECO:0000256" key="1">
    <source>
        <dbReference type="ARBA" id="ARBA00022723"/>
    </source>
</evidence>
<dbReference type="Pfam" id="PF00884">
    <property type="entry name" value="Sulfatase"/>
    <property type="match status" value="1"/>
</dbReference>
<dbReference type="RefSeq" id="XP_056491079.1">
    <property type="nucleotide sequence ID" value="XM_056628345.1"/>
</dbReference>
<dbReference type="PANTHER" id="PTHR45953">
    <property type="entry name" value="IDURONATE 2-SULFATASE"/>
    <property type="match status" value="1"/>
</dbReference>
<dbReference type="GeneID" id="81367325"/>
<dbReference type="Gene3D" id="3.40.720.10">
    <property type="entry name" value="Alkaline Phosphatase, subunit A"/>
    <property type="match status" value="1"/>
</dbReference>
<name>A0A9W9W5M6_9EURO</name>
<dbReference type="PANTHER" id="PTHR45953:SF1">
    <property type="entry name" value="IDURONATE 2-SULFATASE"/>
    <property type="match status" value="1"/>
</dbReference>
<accession>A0A9W9W5M6</accession>
<dbReference type="OrthoDB" id="96314at2759"/>
<sequence>MSPAKSLTENWPKLLKLIKNTGLEKDTIIAFTDDHGDIFSERSLWYKTAWFENPSRVPMLFRAPKKFAPNCVSGLYG</sequence>
<dbReference type="GO" id="GO:0005737">
    <property type="term" value="C:cytoplasm"/>
    <property type="evidence" value="ECO:0007669"/>
    <property type="project" value="TreeGrafter"/>
</dbReference>
<evidence type="ECO:0000259" key="3">
    <source>
        <dbReference type="Pfam" id="PF00884"/>
    </source>
</evidence>
<dbReference type="EMBL" id="JAPZBU010000005">
    <property type="protein sequence ID" value="KAJ5403837.1"/>
    <property type="molecule type" value="Genomic_DNA"/>
</dbReference>
<evidence type="ECO:0000313" key="4">
    <source>
        <dbReference type="EMBL" id="KAJ5403837.1"/>
    </source>
</evidence>
<dbReference type="GO" id="GO:0046872">
    <property type="term" value="F:metal ion binding"/>
    <property type="evidence" value="ECO:0007669"/>
    <property type="project" value="UniProtKB-KW"/>
</dbReference>
<dbReference type="InterPro" id="IPR017850">
    <property type="entry name" value="Alkaline_phosphatase_core_sf"/>
</dbReference>
<evidence type="ECO:0000313" key="5">
    <source>
        <dbReference type="Proteomes" id="UP001147747"/>
    </source>
</evidence>
<comment type="caution">
    <text evidence="4">The sequence shown here is derived from an EMBL/GenBank/DDBJ whole genome shotgun (WGS) entry which is preliminary data.</text>
</comment>
<reference evidence="4" key="2">
    <citation type="journal article" date="2023" name="IMA Fungus">
        <title>Comparative genomic study of the Penicillium genus elucidates a diverse pangenome and 15 lateral gene transfer events.</title>
        <authorList>
            <person name="Petersen C."/>
            <person name="Sorensen T."/>
            <person name="Nielsen M.R."/>
            <person name="Sondergaard T.E."/>
            <person name="Sorensen J.L."/>
            <person name="Fitzpatrick D.A."/>
            <person name="Frisvad J.C."/>
            <person name="Nielsen K.L."/>
        </authorList>
    </citation>
    <scope>NUCLEOTIDE SEQUENCE</scope>
    <source>
        <strain evidence="4">IBT 29677</strain>
    </source>
</reference>
<proteinExistence type="predicted"/>
<dbReference type="Proteomes" id="UP001147747">
    <property type="component" value="Unassembled WGS sequence"/>
</dbReference>
<gene>
    <name evidence="4" type="ORF">N7509_003708</name>
</gene>
<reference evidence="4" key="1">
    <citation type="submission" date="2022-12" db="EMBL/GenBank/DDBJ databases">
        <authorList>
            <person name="Petersen C."/>
        </authorList>
    </citation>
    <scope>NUCLEOTIDE SEQUENCE</scope>
    <source>
        <strain evidence="4">IBT 29677</strain>
    </source>
</reference>
<evidence type="ECO:0000256" key="2">
    <source>
        <dbReference type="ARBA" id="ARBA00022801"/>
    </source>
</evidence>
<protein>
    <submittedName>
        <fullName evidence="4">Choline-sulfatase</fullName>
    </submittedName>
</protein>